<feature type="transmembrane region" description="Helical" evidence="6">
    <location>
        <begin position="104"/>
        <end position="124"/>
    </location>
</feature>
<keyword evidence="5 6" id="KW-0472">Membrane</keyword>
<dbReference type="GO" id="GO:0022857">
    <property type="term" value="F:transmembrane transporter activity"/>
    <property type="evidence" value="ECO:0007669"/>
    <property type="project" value="InterPro"/>
</dbReference>
<feature type="transmembrane region" description="Helical" evidence="6">
    <location>
        <begin position="181"/>
        <end position="201"/>
    </location>
</feature>
<proteinExistence type="inferred from homology"/>
<comment type="caution">
    <text evidence="8">The sequence shown here is derived from an EMBL/GenBank/DDBJ whole genome shotgun (WGS) entry which is preliminary data.</text>
</comment>
<evidence type="ECO:0000256" key="4">
    <source>
        <dbReference type="ARBA" id="ARBA00022989"/>
    </source>
</evidence>
<dbReference type="GO" id="GO:0016020">
    <property type="term" value="C:membrane"/>
    <property type="evidence" value="ECO:0007669"/>
    <property type="project" value="UniProtKB-SubCell"/>
</dbReference>
<reference evidence="8" key="1">
    <citation type="submission" date="2020-06" db="EMBL/GenBank/DDBJ databases">
        <authorList>
            <person name="Li T."/>
            <person name="Hu X."/>
            <person name="Zhang T."/>
            <person name="Song X."/>
            <person name="Zhang H."/>
            <person name="Dai N."/>
            <person name="Sheng W."/>
            <person name="Hou X."/>
            <person name="Wei L."/>
        </authorList>
    </citation>
    <scope>NUCLEOTIDE SEQUENCE</scope>
    <source>
        <strain evidence="8">G02</strain>
        <tissue evidence="8">Leaf</tissue>
    </source>
</reference>
<evidence type="ECO:0000259" key="7">
    <source>
        <dbReference type="Pfam" id="PF00892"/>
    </source>
</evidence>
<evidence type="ECO:0000256" key="5">
    <source>
        <dbReference type="ARBA" id="ARBA00023136"/>
    </source>
</evidence>
<feature type="transmembrane region" description="Helical" evidence="6">
    <location>
        <begin position="136"/>
        <end position="156"/>
    </location>
</feature>
<organism evidence="8">
    <name type="scientific">Sesamum radiatum</name>
    <name type="common">Black benniseed</name>
    <dbReference type="NCBI Taxonomy" id="300843"/>
    <lineage>
        <taxon>Eukaryota</taxon>
        <taxon>Viridiplantae</taxon>
        <taxon>Streptophyta</taxon>
        <taxon>Embryophyta</taxon>
        <taxon>Tracheophyta</taxon>
        <taxon>Spermatophyta</taxon>
        <taxon>Magnoliopsida</taxon>
        <taxon>eudicotyledons</taxon>
        <taxon>Gunneridae</taxon>
        <taxon>Pentapetalae</taxon>
        <taxon>asterids</taxon>
        <taxon>lamiids</taxon>
        <taxon>Lamiales</taxon>
        <taxon>Pedaliaceae</taxon>
        <taxon>Sesamum</taxon>
    </lineage>
</organism>
<sequence length="290" mass="31745">MAGGRYCSREVLPFAAMLTVEFTNVGMNVLYKAAVSKGLNYHVYMVYSYAISALILLPLAFFFHRSTRLPPFTLLLLVKFFILGFLGFTGQLLGYAGVAYSNPTLGSAMSNITPASTFFLAAVFRLEKLKLRSLSSLVKVIGALVSIAGALVAVLYDGPLLINGHTEKLTLPTTFGARSNWIFGGALLIGCYIVASVWYIFQGIVIKEYPAEFILVFFYNFFAFILAVPVCVASEPNLSSWAVPSDVRLISILYAGIVVKEYPADYITVTFFPTSCASFRTTSEFMDSAS</sequence>
<dbReference type="PANTHER" id="PTHR31218">
    <property type="entry name" value="WAT1-RELATED PROTEIN"/>
    <property type="match status" value="1"/>
</dbReference>
<feature type="transmembrane region" description="Helical" evidence="6">
    <location>
        <begin position="43"/>
        <end position="62"/>
    </location>
</feature>
<dbReference type="InterPro" id="IPR000620">
    <property type="entry name" value="EamA_dom"/>
</dbReference>
<evidence type="ECO:0000256" key="1">
    <source>
        <dbReference type="ARBA" id="ARBA00004141"/>
    </source>
</evidence>
<feature type="transmembrane region" description="Helical" evidence="6">
    <location>
        <begin position="74"/>
        <end position="98"/>
    </location>
</feature>
<dbReference type="Pfam" id="PF00892">
    <property type="entry name" value="EamA"/>
    <property type="match status" value="1"/>
</dbReference>
<comment type="similarity">
    <text evidence="2 6">Belongs to the drug/metabolite transporter (DMT) superfamily. Plant drug/metabolite exporter (P-DME) (TC 2.A.7.4) family.</text>
</comment>
<evidence type="ECO:0000256" key="2">
    <source>
        <dbReference type="ARBA" id="ARBA00007635"/>
    </source>
</evidence>
<feature type="transmembrane region" description="Helical" evidence="6">
    <location>
        <begin position="213"/>
        <end position="230"/>
    </location>
</feature>
<keyword evidence="3 6" id="KW-0812">Transmembrane</keyword>
<feature type="transmembrane region" description="Helical" evidence="6">
    <location>
        <begin position="12"/>
        <end position="31"/>
    </location>
</feature>
<reference evidence="8" key="2">
    <citation type="journal article" date="2024" name="Plant">
        <title>Genomic evolution and insights into agronomic trait innovations of Sesamum species.</title>
        <authorList>
            <person name="Miao H."/>
            <person name="Wang L."/>
            <person name="Qu L."/>
            <person name="Liu H."/>
            <person name="Sun Y."/>
            <person name="Le M."/>
            <person name="Wang Q."/>
            <person name="Wei S."/>
            <person name="Zheng Y."/>
            <person name="Lin W."/>
            <person name="Duan Y."/>
            <person name="Cao H."/>
            <person name="Xiong S."/>
            <person name="Wang X."/>
            <person name="Wei L."/>
            <person name="Li C."/>
            <person name="Ma Q."/>
            <person name="Ju M."/>
            <person name="Zhao R."/>
            <person name="Li G."/>
            <person name="Mu C."/>
            <person name="Tian Q."/>
            <person name="Mei H."/>
            <person name="Zhang T."/>
            <person name="Gao T."/>
            <person name="Zhang H."/>
        </authorList>
    </citation>
    <scope>NUCLEOTIDE SEQUENCE</scope>
    <source>
        <strain evidence="8">G02</strain>
    </source>
</reference>
<keyword evidence="4 6" id="KW-1133">Transmembrane helix</keyword>
<protein>
    <recommendedName>
        <fullName evidence="6">WAT1-related protein</fullName>
    </recommendedName>
</protein>
<dbReference type="SUPFAM" id="SSF103481">
    <property type="entry name" value="Multidrug resistance efflux transporter EmrE"/>
    <property type="match status" value="1"/>
</dbReference>
<gene>
    <name evidence="8" type="ORF">Sradi_4247000</name>
</gene>
<dbReference type="AlphaFoldDB" id="A0AAW2P7J1"/>
<comment type="subcellular location">
    <subcellularLocation>
        <location evidence="1 6">Membrane</location>
        <topology evidence="1 6">Multi-pass membrane protein</topology>
    </subcellularLocation>
</comment>
<feature type="domain" description="EamA" evidence="7">
    <location>
        <begin position="26"/>
        <end position="147"/>
    </location>
</feature>
<dbReference type="EMBL" id="JACGWJ010000018">
    <property type="protein sequence ID" value="KAL0350978.1"/>
    <property type="molecule type" value="Genomic_DNA"/>
</dbReference>
<evidence type="ECO:0000313" key="8">
    <source>
        <dbReference type="EMBL" id="KAL0350978.1"/>
    </source>
</evidence>
<name>A0AAW2P7J1_SESRA</name>
<evidence type="ECO:0000256" key="3">
    <source>
        <dbReference type="ARBA" id="ARBA00022692"/>
    </source>
</evidence>
<dbReference type="InterPro" id="IPR030184">
    <property type="entry name" value="WAT1-related"/>
</dbReference>
<dbReference type="InterPro" id="IPR037185">
    <property type="entry name" value="EmrE-like"/>
</dbReference>
<evidence type="ECO:0000256" key="6">
    <source>
        <dbReference type="RuleBase" id="RU363077"/>
    </source>
</evidence>
<accession>A0AAW2P7J1</accession>